<dbReference type="InterPro" id="IPR011333">
    <property type="entry name" value="SKP1/BTB/POZ_sf"/>
</dbReference>
<protein>
    <submittedName>
        <fullName evidence="3">BTB domain-containing protein</fullName>
    </submittedName>
</protein>
<dbReference type="CDD" id="cd18186">
    <property type="entry name" value="BTB_POZ_ZBTB_KLHL-like"/>
    <property type="match status" value="1"/>
</dbReference>
<dbReference type="PANTHER" id="PTHR46672">
    <property type="entry name" value="OS08G0495500 PROTEIN-RELATED"/>
    <property type="match status" value="1"/>
</dbReference>
<evidence type="ECO:0000313" key="3">
    <source>
        <dbReference type="WBParaSite" id="Pan_g22243.t1"/>
    </source>
</evidence>
<organism evidence="2 3">
    <name type="scientific">Panagrellus redivivus</name>
    <name type="common">Microworm</name>
    <dbReference type="NCBI Taxonomy" id="6233"/>
    <lineage>
        <taxon>Eukaryota</taxon>
        <taxon>Metazoa</taxon>
        <taxon>Ecdysozoa</taxon>
        <taxon>Nematoda</taxon>
        <taxon>Chromadorea</taxon>
        <taxon>Rhabditida</taxon>
        <taxon>Tylenchina</taxon>
        <taxon>Panagrolaimomorpha</taxon>
        <taxon>Panagrolaimoidea</taxon>
        <taxon>Panagrolaimidae</taxon>
        <taxon>Panagrellus</taxon>
    </lineage>
</organism>
<evidence type="ECO:0000259" key="1">
    <source>
        <dbReference type="PROSITE" id="PS50097"/>
    </source>
</evidence>
<dbReference type="InterPro" id="IPR000210">
    <property type="entry name" value="BTB/POZ_dom"/>
</dbReference>
<evidence type="ECO:0000313" key="2">
    <source>
        <dbReference type="Proteomes" id="UP000492821"/>
    </source>
</evidence>
<reference evidence="2" key="1">
    <citation type="journal article" date="2013" name="Genetics">
        <title>The draft genome and transcriptome of Panagrellus redivivus are shaped by the harsh demands of a free-living lifestyle.</title>
        <authorList>
            <person name="Srinivasan J."/>
            <person name="Dillman A.R."/>
            <person name="Macchietto M.G."/>
            <person name="Heikkinen L."/>
            <person name="Lakso M."/>
            <person name="Fracchia K.M."/>
            <person name="Antoshechkin I."/>
            <person name="Mortazavi A."/>
            <person name="Wong G."/>
            <person name="Sternberg P.W."/>
        </authorList>
    </citation>
    <scope>NUCLEOTIDE SEQUENCE [LARGE SCALE GENOMIC DNA]</scope>
    <source>
        <strain evidence="2">MT8872</strain>
    </source>
</reference>
<dbReference type="WBParaSite" id="Pan_g22243.t1">
    <property type="protein sequence ID" value="Pan_g22243.t1"/>
    <property type="gene ID" value="Pan_g22243"/>
</dbReference>
<proteinExistence type="predicted"/>
<dbReference type="InterPro" id="IPR044714">
    <property type="entry name" value="AtSIBP1-like"/>
</dbReference>
<name>A0A7E4VKD1_PANRE</name>
<dbReference type="AlphaFoldDB" id="A0A7E4VKD1"/>
<dbReference type="SUPFAM" id="SSF54695">
    <property type="entry name" value="POZ domain"/>
    <property type="match status" value="1"/>
</dbReference>
<dbReference type="PROSITE" id="PS50097">
    <property type="entry name" value="BTB"/>
    <property type="match status" value="1"/>
</dbReference>
<accession>A0A7E4VKD1</accession>
<reference evidence="3" key="2">
    <citation type="submission" date="2020-10" db="UniProtKB">
        <authorList>
            <consortium name="WormBaseParasite"/>
        </authorList>
    </citation>
    <scope>IDENTIFICATION</scope>
</reference>
<dbReference type="Pfam" id="PF00651">
    <property type="entry name" value="BTB"/>
    <property type="match status" value="1"/>
</dbReference>
<dbReference type="Gene3D" id="3.30.710.10">
    <property type="entry name" value="Potassium Channel Kv1.1, Chain A"/>
    <property type="match status" value="1"/>
</dbReference>
<keyword evidence="2" id="KW-1185">Reference proteome</keyword>
<dbReference type="SMART" id="SM00225">
    <property type="entry name" value="BTB"/>
    <property type="match status" value="1"/>
</dbReference>
<feature type="domain" description="BTB" evidence="1">
    <location>
        <begin position="149"/>
        <end position="216"/>
    </location>
</feature>
<dbReference type="PANTHER" id="PTHR46672:SF8">
    <property type="entry name" value="BTB DOMAIN-CONTAINING PROTEIN"/>
    <property type="match status" value="1"/>
</dbReference>
<sequence length="319" mass="36000">MLICCPKMARLFTNTITDSMCYDDLEEGYSSLHAVRGYPHLKWSFAAVPDIKDEGPVSIKTYIRVVGGPATVIGTVKIVDSYAPGRKPKIRHFKFHLEDGKKRYFKRKIQIPWKFEYTITCKATFLPGGSKAIDLTTNHEFISMDSDFFDATIRVEDGEIKVNRGFLSMISPVFGAMFHHDTEESKTGMINITDFTHKTIQNVLDYCYGRNTTHTTPATVIDMIRFCDKYIIKPPMEKLHTWLKRNCTIKNFAAIADYAWQNDDKSLQGKCGQVFNKNLEKLCGCPDFIQLGATVVAAIFKAGAAASTTRSHSDDEDSD</sequence>
<dbReference type="Proteomes" id="UP000492821">
    <property type="component" value="Unassembled WGS sequence"/>
</dbReference>